<dbReference type="Pfam" id="PF03413">
    <property type="entry name" value="PepSY"/>
    <property type="match status" value="1"/>
</dbReference>
<dbReference type="AlphaFoldDB" id="A0A0R2KS16"/>
<dbReference type="InterPro" id="IPR025711">
    <property type="entry name" value="PepSY"/>
</dbReference>
<name>A0A0R2KS16_LACAM</name>
<evidence type="ECO:0000313" key="2">
    <source>
        <dbReference type="EMBL" id="KRN92344.1"/>
    </source>
</evidence>
<evidence type="ECO:0000259" key="1">
    <source>
        <dbReference type="Pfam" id="PF03413"/>
    </source>
</evidence>
<dbReference type="RefSeq" id="WP_013438553.1">
    <property type="nucleotide sequence ID" value="NZ_JQBQ01000010.1"/>
</dbReference>
<proteinExistence type="predicted"/>
<accession>A0A0R2KS16</accession>
<organism evidence="2 3">
    <name type="scientific">Lactobacillus amylovorus subsp. animalium DSM 16698</name>
    <dbReference type="NCBI Taxonomy" id="695563"/>
    <lineage>
        <taxon>Bacteria</taxon>
        <taxon>Bacillati</taxon>
        <taxon>Bacillota</taxon>
        <taxon>Bacilli</taxon>
        <taxon>Lactobacillales</taxon>
        <taxon>Lactobacillaceae</taxon>
        <taxon>Lactobacillus</taxon>
        <taxon>Lactobacillus amylovorus subsp. animalium</taxon>
    </lineage>
</organism>
<feature type="domain" description="PepSY" evidence="1">
    <location>
        <begin position="140"/>
        <end position="194"/>
    </location>
</feature>
<gene>
    <name evidence="2" type="ORF">IV44_GL000105</name>
</gene>
<dbReference type="EMBL" id="JQBQ01000010">
    <property type="protein sequence ID" value="KRN92344.1"/>
    <property type="molecule type" value="Genomic_DNA"/>
</dbReference>
<evidence type="ECO:0000313" key="3">
    <source>
        <dbReference type="Proteomes" id="UP000051529"/>
    </source>
</evidence>
<comment type="caution">
    <text evidence="2">The sequence shown here is derived from an EMBL/GenBank/DDBJ whole genome shotgun (WGS) entry which is preliminary data.</text>
</comment>
<reference evidence="2 3" key="1">
    <citation type="journal article" date="2015" name="Genome Announc.">
        <title>Expanding the biotechnology potential of lactobacilli through comparative genomics of 213 strains and associated genera.</title>
        <authorList>
            <person name="Sun Z."/>
            <person name="Harris H.M."/>
            <person name="McCann A."/>
            <person name="Guo C."/>
            <person name="Argimon S."/>
            <person name="Zhang W."/>
            <person name="Yang X."/>
            <person name="Jeffery I.B."/>
            <person name="Cooney J.C."/>
            <person name="Kagawa T.F."/>
            <person name="Liu W."/>
            <person name="Song Y."/>
            <person name="Salvetti E."/>
            <person name="Wrobel A."/>
            <person name="Rasinkangas P."/>
            <person name="Parkhill J."/>
            <person name="Rea M.C."/>
            <person name="O'Sullivan O."/>
            <person name="Ritari J."/>
            <person name="Douillard F.P."/>
            <person name="Paul Ross R."/>
            <person name="Yang R."/>
            <person name="Briner A.E."/>
            <person name="Felis G.E."/>
            <person name="de Vos W.M."/>
            <person name="Barrangou R."/>
            <person name="Klaenhammer T.R."/>
            <person name="Caufield P.W."/>
            <person name="Cui Y."/>
            <person name="Zhang H."/>
            <person name="O'Toole P.W."/>
        </authorList>
    </citation>
    <scope>NUCLEOTIDE SEQUENCE [LARGE SCALE GENOMIC DNA]</scope>
    <source>
        <strain evidence="2 3">DSM 16698</strain>
    </source>
</reference>
<dbReference type="PATRIC" id="fig|695563.3.peg.105"/>
<sequence>MKKIFLAILNIGIGIDLGIFIAKNYMTQLEPKTNNVTVSVGDFLNKTQKVSYSSDKLPAIQTSQAAAIRKFKSLYSSAEIKSISLVPDNGIYVYNIIGYDNYKDCMIQVDATNNQIIGQSTQVLDYNYDKESSLNLKKTISRKEATSIALREVPGATPLSWELKDDNDQAIWKINLVENSQKRVVKINAVTKHVM</sequence>
<protein>
    <recommendedName>
        <fullName evidence="1">PepSY domain-containing protein</fullName>
    </recommendedName>
</protein>
<dbReference type="Gene3D" id="3.10.450.40">
    <property type="match status" value="2"/>
</dbReference>
<dbReference type="Proteomes" id="UP000051529">
    <property type="component" value="Unassembled WGS sequence"/>
</dbReference>